<dbReference type="PANTHER" id="PTHR43441:SF3">
    <property type="entry name" value="ACETYLTRANSFERASE"/>
    <property type="match status" value="1"/>
</dbReference>
<accession>A0ABU4FZJ3</accession>
<reference evidence="2 3" key="1">
    <citation type="submission" date="2023-06" db="EMBL/GenBank/DDBJ databases">
        <title>Sporosarcina sp. nov., isolated from Korean traditional fermented seafood 'Jeotgal'.</title>
        <authorList>
            <person name="Yang A.-I."/>
            <person name="Shin N.-R."/>
        </authorList>
    </citation>
    <scope>NUCLEOTIDE SEQUENCE [LARGE SCALE GENOMIC DNA]</scope>
    <source>
        <strain evidence="2 3">KCTC3840</strain>
    </source>
</reference>
<evidence type="ECO:0000313" key="2">
    <source>
        <dbReference type="EMBL" id="MDW0110136.1"/>
    </source>
</evidence>
<dbReference type="InterPro" id="IPR051908">
    <property type="entry name" value="Ribosomal_N-acetyltransferase"/>
</dbReference>
<proteinExistence type="predicted"/>
<organism evidence="2 3">
    <name type="scientific">Sporosarcina aquimarina</name>
    <dbReference type="NCBI Taxonomy" id="114975"/>
    <lineage>
        <taxon>Bacteria</taxon>
        <taxon>Bacillati</taxon>
        <taxon>Bacillota</taxon>
        <taxon>Bacilli</taxon>
        <taxon>Bacillales</taxon>
        <taxon>Caryophanaceae</taxon>
        <taxon>Sporosarcina</taxon>
    </lineage>
</organism>
<dbReference type="InterPro" id="IPR000182">
    <property type="entry name" value="GNAT_dom"/>
</dbReference>
<dbReference type="Gene3D" id="3.40.630.30">
    <property type="match status" value="2"/>
</dbReference>
<evidence type="ECO:0000259" key="1">
    <source>
        <dbReference type="PROSITE" id="PS51186"/>
    </source>
</evidence>
<dbReference type="PANTHER" id="PTHR43441">
    <property type="entry name" value="RIBOSOMAL-PROTEIN-SERINE ACETYLTRANSFERASE"/>
    <property type="match status" value="1"/>
</dbReference>
<feature type="domain" description="N-acetyltransferase" evidence="1">
    <location>
        <begin position="210"/>
        <end position="363"/>
    </location>
</feature>
<dbReference type="Pfam" id="PF13302">
    <property type="entry name" value="Acetyltransf_3"/>
    <property type="match status" value="2"/>
</dbReference>
<dbReference type="SUPFAM" id="SSF55729">
    <property type="entry name" value="Acyl-CoA N-acyltransferases (Nat)"/>
    <property type="match status" value="2"/>
</dbReference>
<comment type="caution">
    <text evidence="2">The sequence shown here is derived from an EMBL/GenBank/DDBJ whole genome shotgun (WGS) entry which is preliminary data.</text>
</comment>
<protein>
    <submittedName>
        <fullName evidence="2">GNAT family N-acetyltransferase</fullName>
    </submittedName>
</protein>
<sequence length="369" mass="42779">MQLKEWTMVEQEQLIHFMTTNTWPFHGQEKSDRELIEKTIREGGYESDEVKTFWLVNDNGEKVGIAKIHDLQDDVPLFDLRIADRYRGRGYGASALRLMADYVFGLPEGKNRLAGHTRHDNLAMRKTFERSGFVKEGHLRQAWFSPEEDRYYDAITYGITRDDYMAGEQTPVVWEDHDEDSIPTQEIPDFPDQFESERLLIRMPSLSDVSDVNNGIAQTLLSLREWMPWAYEPQTLADTEKRMRQAIADFITKTDLRLHLFDKQSGEFIGSSGLHRIDWSVPKFEIGYWLVDGYEGKGYMTEAVERIAEFAFEELGARRVDIRCDEHNKKSRAVAERAGFELEAVLKNDSRSADGSELRNTVIYVKISK</sequence>
<name>A0ABU4FZJ3_9BACL</name>
<dbReference type="PROSITE" id="PS51186">
    <property type="entry name" value="GNAT"/>
    <property type="match status" value="2"/>
</dbReference>
<evidence type="ECO:0000313" key="3">
    <source>
        <dbReference type="Proteomes" id="UP001280629"/>
    </source>
</evidence>
<keyword evidence="3" id="KW-1185">Reference proteome</keyword>
<feature type="domain" description="N-acetyltransferase" evidence="1">
    <location>
        <begin position="1"/>
        <end position="162"/>
    </location>
</feature>
<dbReference type="Proteomes" id="UP001280629">
    <property type="component" value="Unassembled WGS sequence"/>
</dbReference>
<dbReference type="EMBL" id="JAUBDH010000004">
    <property type="protein sequence ID" value="MDW0110136.1"/>
    <property type="molecule type" value="Genomic_DNA"/>
</dbReference>
<dbReference type="InterPro" id="IPR016181">
    <property type="entry name" value="Acyl_CoA_acyltransferase"/>
</dbReference>
<dbReference type="RefSeq" id="WP_317935674.1">
    <property type="nucleotide sequence ID" value="NZ_JAUBDH010000004.1"/>
</dbReference>
<gene>
    <name evidence="2" type="ORF">QT716_08700</name>
</gene>